<dbReference type="EMBL" id="CP022603">
    <property type="protein sequence ID" value="ASV84438.1"/>
    <property type="molecule type" value="Genomic_DNA"/>
</dbReference>
<dbReference type="InterPro" id="IPR036409">
    <property type="entry name" value="Aldolase_II/adducin_N_sf"/>
</dbReference>
<dbReference type="Pfam" id="PF00596">
    <property type="entry name" value="Aldolase_II"/>
    <property type="match status" value="1"/>
</dbReference>
<name>A0A248UCL2_9HYPH</name>
<keyword evidence="1" id="KW-0479">Metal-binding</keyword>
<keyword evidence="2" id="KW-0456">Lyase</keyword>
<evidence type="ECO:0000313" key="5">
    <source>
        <dbReference type="Proteomes" id="UP000215256"/>
    </source>
</evidence>
<evidence type="ECO:0000256" key="2">
    <source>
        <dbReference type="ARBA" id="ARBA00023239"/>
    </source>
</evidence>
<dbReference type="Gene3D" id="3.40.225.10">
    <property type="entry name" value="Class II aldolase/adducin N-terminal domain"/>
    <property type="match status" value="1"/>
</dbReference>
<gene>
    <name evidence="4" type="ORF">CES85_5232</name>
</gene>
<evidence type="ECO:0000313" key="4">
    <source>
        <dbReference type="EMBL" id="ASV84438.1"/>
    </source>
</evidence>
<evidence type="ECO:0000259" key="3">
    <source>
        <dbReference type="SMART" id="SM01007"/>
    </source>
</evidence>
<sequence length="269" mass="29904">MCSPNNPHQPIAVAITDTAEAGPAPSPQLIEDLVAANHILFDQGVVDGFGHVSVRHDKRPDRFLLARNMAPGRVSREDIVEFTLDGDAVDANGRKVYLERFIHGEIYRRRPDVKAVVHSHSHAIVPLSIVKNYRMKAVFHMAGFVGQDVPVYEIREAGGDATDLLVSNNDLGRALAEKFDASDIVLMRGHGSTVVADSVQRAVYRAIYAELNARYLMDATRLGEVVYLTEGECRAAAENIEAQVHRPWDLWVEQARTRRSGLEQEEEKS</sequence>
<reference evidence="4 5" key="1">
    <citation type="submission" date="2017-07" db="EMBL/GenBank/DDBJ databases">
        <title>Phylogenetic study on the rhizospheric bacterium Ochrobactrum sp. A44.</title>
        <authorList>
            <person name="Krzyzanowska D.M."/>
            <person name="Ossowicki A."/>
            <person name="Rajewska M."/>
            <person name="Maciag T."/>
            <person name="Kaczynski Z."/>
            <person name="Czerwicka M."/>
            <person name="Jafra S."/>
        </authorList>
    </citation>
    <scope>NUCLEOTIDE SEQUENCE [LARGE SCALE GENOMIC DNA]</scope>
    <source>
        <strain evidence="4 5">A44</strain>
    </source>
</reference>
<dbReference type="InterPro" id="IPR001303">
    <property type="entry name" value="Aldolase_II/adducin_N"/>
</dbReference>
<dbReference type="SUPFAM" id="SSF53639">
    <property type="entry name" value="AraD/HMP-PK domain-like"/>
    <property type="match status" value="1"/>
</dbReference>
<dbReference type="AlphaFoldDB" id="A0A248UCL2"/>
<dbReference type="GO" id="GO:0016832">
    <property type="term" value="F:aldehyde-lyase activity"/>
    <property type="evidence" value="ECO:0007669"/>
    <property type="project" value="TreeGrafter"/>
</dbReference>
<proteinExistence type="predicted"/>
<organism evidence="4 5">
    <name type="scientific">Ochrobactrum quorumnocens</name>
    <dbReference type="NCBI Taxonomy" id="271865"/>
    <lineage>
        <taxon>Bacteria</taxon>
        <taxon>Pseudomonadati</taxon>
        <taxon>Pseudomonadota</taxon>
        <taxon>Alphaproteobacteria</taxon>
        <taxon>Hyphomicrobiales</taxon>
        <taxon>Brucellaceae</taxon>
        <taxon>Brucella/Ochrobactrum group</taxon>
        <taxon>Ochrobactrum</taxon>
    </lineage>
</organism>
<feature type="domain" description="Class II aldolase/adducin N-terminal" evidence="3">
    <location>
        <begin position="31"/>
        <end position="217"/>
    </location>
</feature>
<dbReference type="SMART" id="SM01007">
    <property type="entry name" value="Aldolase_II"/>
    <property type="match status" value="1"/>
</dbReference>
<dbReference type="GO" id="GO:0005829">
    <property type="term" value="C:cytosol"/>
    <property type="evidence" value="ECO:0007669"/>
    <property type="project" value="TreeGrafter"/>
</dbReference>
<dbReference type="Proteomes" id="UP000215256">
    <property type="component" value="Chromosome 2"/>
</dbReference>
<dbReference type="KEGG" id="och:CES85_5232"/>
<protein>
    <submittedName>
        <fullName evidence="4">Class II Aldolase and Adducin N-terminal domain protein</fullName>
    </submittedName>
</protein>
<dbReference type="RefSeq" id="WP_095445165.1">
    <property type="nucleotide sequence ID" value="NZ_CP022603.1"/>
</dbReference>
<dbReference type="PANTHER" id="PTHR22789">
    <property type="entry name" value="FUCULOSE PHOSPHATE ALDOLASE"/>
    <property type="match status" value="1"/>
</dbReference>
<dbReference type="OrthoDB" id="5291399at2"/>
<dbReference type="GO" id="GO:0046872">
    <property type="term" value="F:metal ion binding"/>
    <property type="evidence" value="ECO:0007669"/>
    <property type="project" value="UniProtKB-KW"/>
</dbReference>
<dbReference type="PANTHER" id="PTHR22789:SF0">
    <property type="entry name" value="3-OXO-TETRONATE 4-PHOSPHATE DECARBOXYLASE-RELATED"/>
    <property type="match status" value="1"/>
</dbReference>
<evidence type="ECO:0000256" key="1">
    <source>
        <dbReference type="ARBA" id="ARBA00022723"/>
    </source>
</evidence>
<dbReference type="InterPro" id="IPR050197">
    <property type="entry name" value="Aldolase_class_II_sugar_metab"/>
</dbReference>
<dbReference type="GO" id="GO:0019323">
    <property type="term" value="P:pentose catabolic process"/>
    <property type="evidence" value="ECO:0007669"/>
    <property type="project" value="TreeGrafter"/>
</dbReference>
<accession>A0A248UCL2</accession>